<keyword evidence="3" id="KW-1185">Reference proteome</keyword>
<dbReference type="InterPro" id="IPR005532">
    <property type="entry name" value="SUMF_dom"/>
</dbReference>
<dbReference type="PANTHER" id="PTHR23150:SF35">
    <property type="entry name" value="BLL6746 PROTEIN"/>
    <property type="match status" value="1"/>
</dbReference>
<dbReference type="GO" id="GO:0120147">
    <property type="term" value="F:formylglycine-generating oxidase activity"/>
    <property type="evidence" value="ECO:0007669"/>
    <property type="project" value="TreeGrafter"/>
</dbReference>
<sequence length="316" mass="35578">MKKAIKFLAFALFFVVAVGNKPDTQEEIKTFTDCKGCPEMVVIPSGSVYIGSYEEEIGRKKGERKRVKATIEKSFAMAKNEVTLAQYRAFMEETKYKSNQAFYKGEPLVGCNYFDGKSYGYIAEHNWKNPGYPQRDTDPVVCVSWTDADAYAQWLSKKTGRTYRVPSAVEFEYASRAGSSTPWYWGTNPEEACEYANIGDTAFADKFPTRASFPCTDGYVFTTRVGRFKPNKFGLYDMVGNAWEWTNDCFQNDLTNAPVDGSAWTDNENNECDARTPKGGSWISGVAWSRAAVRSRDGADYKSFMLGFRVAAEVKK</sequence>
<dbReference type="PANTHER" id="PTHR23150">
    <property type="entry name" value="SULFATASE MODIFYING FACTOR 1, 2"/>
    <property type="match status" value="1"/>
</dbReference>
<protein>
    <submittedName>
        <fullName evidence="2">Formylglycine-generating enzyme family protein</fullName>
    </submittedName>
</protein>
<dbReference type="InterPro" id="IPR016187">
    <property type="entry name" value="CTDL_fold"/>
</dbReference>
<feature type="domain" description="Sulfatase-modifying factor enzyme-like" evidence="1">
    <location>
        <begin position="37"/>
        <end position="311"/>
    </location>
</feature>
<dbReference type="AlphaFoldDB" id="A0A5S3PUF3"/>
<dbReference type="Proteomes" id="UP000310314">
    <property type="component" value="Unassembled WGS sequence"/>
</dbReference>
<evidence type="ECO:0000259" key="1">
    <source>
        <dbReference type="Pfam" id="PF03781"/>
    </source>
</evidence>
<dbReference type="InterPro" id="IPR051043">
    <property type="entry name" value="Sulfatase_Mod_Factor_Kinase"/>
</dbReference>
<dbReference type="OrthoDB" id="9768004at2"/>
<dbReference type="Pfam" id="PF03781">
    <property type="entry name" value="FGE-sulfatase"/>
    <property type="match status" value="1"/>
</dbReference>
<comment type="caution">
    <text evidence="2">The sequence shown here is derived from an EMBL/GenBank/DDBJ whole genome shotgun (WGS) entry which is preliminary data.</text>
</comment>
<dbReference type="InterPro" id="IPR042095">
    <property type="entry name" value="SUMF_sf"/>
</dbReference>
<dbReference type="EMBL" id="VATY01000001">
    <property type="protein sequence ID" value="TMM58615.1"/>
    <property type="molecule type" value="Genomic_DNA"/>
</dbReference>
<reference evidence="2 3" key="1">
    <citation type="submission" date="2019-05" db="EMBL/GenBank/DDBJ databases">
        <authorList>
            <person name="Zhang J.-Y."/>
            <person name="Feg X."/>
            <person name="Du Z.-J."/>
        </authorList>
    </citation>
    <scope>NUCLEOTIDE SEQUENCE [LARGE SCALE GENOMIC DNA]</scope>
    <source>
        <strain evidence="2 3">RZ26</strain>
    </source>
</reference>
<dbReference type="SUPFAM" id="SSF56436">
    <property type="entry name" value="C-type lectin-like"/>
    <property type="match status" value="1"/>
</dbReference>
<accession>A0A5S3PUF3</accession>
<dbReference type="Gene3D" id="3.90.1580.10">
    <property type="entry name" value="paralog of FGE (formylglycine-generating enzyme)"/>
    <property type="match status" value="1"/>
</dbReference>
<name>A0A5S3PUF3_9FLAO</name>
<evidence type="ECO:0000313" key="2">
    <source>
        <dbReference type="EMBL" id="TMM58615.1"/>
    </source>
</evidence>
<evidence type="ECO:0000313" key="3">
    <source>
        <dbReference type="Proteomes" id="UP000310314"/>
    </source>
</evidence>
<gene>
    <name evidence="2" type="ORF">FEE95_04070</name>
</gene>
<organism evidence="2 3">
    <name type="scientific">Maribacter algarum</name>
    <name type="common">ex Zhang et al. 2020</name>
    <dbReference type="NCBI Taxonomy" id="2578118"/>
    <lineage>
        <taxon>Bacteria</taxon>
        <taxon>Pseudomonadati</taxon>
        <taxon>Bacteroidota</taxon>
        <taxon>Flavobacteriia</taxon>
        <taxon>Flavobacteriales</taxon>
        <taxon>Flavobacteriaceae</taxon>
        <taxon>Maribacter</taxon>
    </lineage>
</organism>
<proteinExistence type="predicted"/>
<dbReference type="RefSeq" id="WP_138656547.1">
    <property type="nucleotide sequence ID" value="NZ_VATY01000001.1"/>
</dbReference>